<evidence type="ECO:0000313" key="6">
    <source>
        <dbReference type="EMBL" id="OUM20897.1"/>
    </source>
</evidence>
<organism evidence="6 7">
    <name type="scientific">Butyricicoccus porcorum</name>
    <dbReference type="NCBI Taxonomy" id="1945634"/>
    <lineage>
        <taxon>Bacteria</taxon>
        <taxon>Bacillati</taxon>
        <taxon>Bacillota</taxon>
        <taxon>Clostridia</taxon>
        <taxon>Eubacteriales</taxon>
        <taxon>Butyricicoccaceae</taxon>
        <taxon>Butyricicoccus</taxon>
    </lineage>
</organism>
<dbReference type="InterPro" id="IPR018060">
    <property type="entry name" value="HTH_AraC"/>
</dbReference>
<feature type="domain" description="HTH araC/xylS-type" evidence="5">
    <location>
        <begin position="182"/>
        <end position="280"/>
    </location>
</feature>
<proteinExistence type="predicted"/>
<dbReference type="InterPro" id="IPR003313">
    <property type="entry name" value="AraC-bd"/>
</dbReference>
<dbReference type="GO" id="GO:0043565">
    <property type="term" value="F:sequence-specific DNA binding"/>
    <property type="evidence" value="ECO:0007669"/>
    <property type="project" value="InterPro"/>
</dbReference>
<dbReference type="InterPro" id="IPR009057">
    <property type="entry name" value="Homeodomain-like_sf"/>
</dbReference>
<evidence type="ECO:0000313" key="7">
    <source>
        <dbReference type="Proteomes" id="UP000194903"/>
    </source>
</evidence>
<dbReference type="AlphaFoldDB" id="A0A252F551"/>
<gene>
    <name evidence="6" type="ORF">CBW42_04735</name>
</gene>
<keyword evidence="7" id="KW-1185">Reference proteome</keyword>
<comment type="caution">
    <text evidence="6">The sequence shown here is derived from an EMBL/GenBank/DDBJ whole genome shotgun (WGS) entry which is preliminary data.</text>
</comment>
<dbReference type="InterPro" id="IPR050204">
    <property type="entry name" value="AraC_XylS_family_regulators"/>
</dbReference>
<dbReference type="Pfam" id="PF12833">
    <property type="entry name" value="HTH_18"/>
    <property type="match status" value="1"/>
</dbReference>
<dbReference type="SUPFAM" id="SSF46689">
    <property type="entry name" value="Homeodomain-like"/>
    <property type="match status" value="2"/>
</dbReference>
<keyword evidence="3" id="KW-0010">Activator</keyword>
<dbReference type="Pfam" id="PF02311">
    <property type="entry name" value="AraC_binding"/>
    <property type="match status" value="1"/>
</dbReference>
<dbReference type="SUPFAM" id="SSF51215">
    <property type="entry name" value="Regulatory protein AraC"/>
    <property type="match status" value="1"/>
</dbReference>
<dbReference type="InterPro" id="IPR018062">
    <property type="entry name" value="HTH_AraC-typ_CS"/>
</dbReference>
<protein>
    <recommendedName>
        <fullName evidence="5">HTH araC/xylS-type domain-containing protein</fullName>
    </recommendedName>
</protein>
<dbReference type="Proteomes" id="UP000194903">
    <property type="component" value="Unassembled WGS sequence"/>
</dbReference>
<evidence type="ECO:0000259" key="5">
    <source>
        <dbReference type="PROSITE" id="PS01124"/>
    </source>
</evidence>
<dbReference type="RefSeq" id="WP_087018275.1">
    <property type="nucleotide sequence ID" value="NZ_CP178353.1"/>
</dbReference>
<dbReference type="PROSITE" id="PS00041">
    <property type="entry name" value="HTH_ARAC_FAMILY_1"/>
    <property type="match status" value="1"/>
</dbReference>
<dbReference type="EMBL" id="NHOC01000004">
    <property type="protein sequence ID" value="OUM20897.1"/>
    <property type="molecule type" value="Genomic_DNA"/>
</dbReference>
<keyword evidence="2" id="KW-0238">DNA-binding</keyword>
<evidence type="ECO:0000256" key="3">
    <source>
        <dbReference type="ARBA" id="ARBA00023159"/>
    </source>
</evidence>
<dbReference type="SMART" id="SM00342">
    <property type="entry name" value="HTH_ARAC"/>
    <property type="match status" value="1"/>
</dbReference>
<name>A0A252F551_9FIRM</name>
<evidence type="ECO:0000256" key="2">
    <source>
        <dbReference type="ARBA" id="ARBA00023125"/>
    </source>
</evidence>
<sequence length="283" mass="32334">MLRQNEAGVLSGSEFFFNTIDSHISNLFYYTSLCGHYYCDDQYIIDRQYYDSLLLILVEKGSMQFSYHEKEFSAGEGDMVLIDCADPQRYTADPYAEFYWMHFAGANSLELCSHLTRVHGSPLFHMPNTKNAAIQIRALLRQFTTEQIISDAEQSRLIYSALCYLMPGNRDTGSLSEHTPTQQAVQYIHNHLSGDLSLKRLAAEVHLSPSHLIRLFRAELHYSPHEYVIRCRMDRAKYLLKTTDLPIKAIAAEVGYGTETSFTGAFTEKIGISPRKFRDMPLG</sequence>
<keyword evidence="1" id="KW-0805">Transcription regulation</keyword>
<dbReference type="PANTHER" id="PTHR46796">
    <property type="entry name" value="HTH-TYPE TRANSCRIPTIONAL ACTIVATOR RHAS-RELATED"/>
    <property type="match status" value="1"/>
</dbReference>
<evidence type="ECO:0000256" key="1">
    <source>
        <dbReference type="ARBA" id="ARBA00023015"/>
    </source>
</evidence>
<dbReference type="PROSITE" id="PS01124">
    <property type="entry name" value="HTH_ARAC_FAMILY_2"/>
    <property type="match status" value="1"/>
</dbReference>
<dbReference type="Gene3D" id="1.10.10.60">
    <property type="entry name" value="Homeodomain-like"/>
    <property type="match status" value="2"/>
</dbReference>
<keyword evidence="4" id="KW-0804">Transcription</keyword>
<accession>A0A252F551</accession>
<evidence type="ECO:0000256" key="4">
    <source>
        <dbReference type="ARBA" id="ARBA00023163"/>
    </source>
</evidence>
<dbReference type="GO" id="GO:0003700">
    <property type="term" value="F:DNA-binding transcription factor activity"/>
    <property type="evidence" value="ECO:0007669"/>
    <property type="project" value="InterPro"/>
</dbReference>
<dbReference type="InterPro" id="IPR037923">
    <property type="entry name" value="HTH-like"/>
</dbReference>
<reference evidence="6 7" key="1">
    <citation type="submission" date="2017-05" db="EMBL/GenBank/DDBJ databases">
        <title>Butyricicoccus porcorum sp. nov. a butyrate-producing bacterium from the swine intestinal tract.</title>
        <authorList>
            <person name="Trachsel J."/>
            <person name="Humphrey S."/>
            <person name="Allen H.K."/>
        </authorList>
    </citation>
    <scope>NUCLEOTIDE SEQUENCE [LARGE SCALE GENOMIC DNA]</scope>
    <source>
        <strain evidence="6">BB10</strain>
    </source>
</reference>
<dbReference type="OrthoDB" id="183331at2"/>
<dbReference type="Gene3D" id="2.60.120.280">
    <property type="entry name" value="Regulatory protein AraC"/>
    <property type="match status" value="1"/>
</dbReference>